<dbReference type="AlphaFoldDB" id="A0A6A4I7G7"/>
<feature type="compositionally biased region" description="Polar residues" evidence="12">
    <location>
        <begin position="295"/>
        <end position="312"/>
    </location>
</feature>
<proteinExistence type="inferred from homology"/>
<reference evidence="14" key="1">
    <citation type="journal article" date="2019" name="Environ. Microbiol.">
        <title>Fungal ecological strategies reflected in gene transcription - a case study of two litter decomposers.</title>
        <authorList>
            <person name="Barbi F."/>
            <person name="Kohler A."/>
            <person name="Barry K."/>
            <person name="Baskaran P."/>
            <person name="Daum C."/>
            <person name="Fauchery L."/>
            <person name="Ihrmark K."/>
            <person name="Kuo A."/>
            <person name="LaButti K."/>
            <person name="Lipzen A."/>
            <person name="Morin E."/>
            <person name="Grigoriev I.V."/>
            <person name="Henrissat B."/>
            <person name="Lindahl B."/>
            <person name="Martin F."/>
        </authorList>
    </citation>
    <scope>NUCLEOTIDE SEQUENCE</scope>
    <source>
        <strain evidence="14">JB14</strain>
    </source>
</reference>
<feature type="region of interest" description="Disordered" evidence="12">
    <location>
        <begin position="295"/>
        <end position="327"/>
    </location>
</feature>
<keyword evidence="9" id="KW-1015">Disulfide bond</keyword>
<keyword evidence="5 13" id="KW-0732">Signal</keyword>
<keyword evidence="15" id="KW-1185">Reference proteome</keyword>
<keyword evidence="10" id="KW-0325">Glycoprotein</keyword>
<keyword evidence="3" id="KW-0964">Secreted</keyword>
<gene>
    <name evidence="14" type="ORF">BT96DRAFT_305390</name>
</gene>
<feature type="chain" id="PRO_5025403115" description="Lytic polysaccharide monooxygenase" evidence="13">
    <location>
        <begin position="18"/>
        <end position="327"/>
    </location>
</feature>
<dbReference type="GO" id="GO:0046872">
    <property type="term" value="F:metal ion binding"/>
    <property type="evidence" value="ECO:0007669"/>
    <property type="project" value="UniProtKB-KW"/>
</dbReference>
<keyword evidence="8" id="KW-0503">Monooxygenase</keyword>
<keyword evidence="6" id="KW-0560">Oxidoreductase</keyword>
<dbReference type="EMBL" id="ML769406">
    <property type="protein sequence ID" value="KAE9405803.1"/>
    <property type="molecule type" value="Genomic_DNA"/>
</dbReference>
<evidence type="ECO:0000313" key="15">
    <source>
        <dbReference type="Proteomes" id="UP000799118"/>
    </source>
</evidence>
<evidence type="ECO:0000256" key="4">
    <source>
        <dbReference type="ARBA" id="ARBA00022723"/>
    </source>
</evidence>
<comment type="similarity">
    <text evidence="11">Belongs to the polysaccharide monooxygenase AA14 family.</text>
</comment>
<evidence type="ECO:0000313" key="14">
    <source>
        <dbReference type="EMBL" id="KAE9405803.1"/>
    </source>
</evidence>
<evidence type="ECO:0000256" key="7">
    <source>
        <dbReference type="ARBA" id="ARBA00023008"/>
    </source>
</evidence>
<comment type="subcellular location">
    <subcellularLocation>
        <location evidence="2">Secreted</location>
    </subcellularLocation>
</comment>
<evidence type="ECO:0000256" key="9">
    <source>
        <dbReference type="ARBA" id="ARBA00023157"/>
    </source>
</evidence>
<comment type="cofactor">
    <cofactor evidence="1">
        <name>Cu(2+)</name>
        <dbReference type="ChEBI" id="CHEBI:29036"/>
    </cofactor>
</comment>
<keyword evidence="7" id="KW-0186">Copper</keyword>
<accession>A0A6A4I7G7</accession>
<evidence type="ECO:0000256" key="12">
    <source>
        <dbReference type="SAM" id="MobiDB-lite"/>
    </source>
</evidence>
<dbReference type="GO" id="GO:0005576">
    <property type="term" value="C:extracellular region"/>
    <property type="evidence" value="ECO:0007669"/>
    <property type="project" value="UniProtKB-SubCell"/>
</dbReference>
<organism evidence="14 15">
    <name type="scientific">Gymnopus androsaceus JB14</name>
    <dbReference type="NCBI Taxonomy" id="1447944"/>
    <lineage>
        <taxon>Eukaryota</taxon>
        <taxon>Fungi</taxon>
        <taxon>Dikarya</taxon>
        <taxon>Basidiomycota</taxon>
        <taxon>Agaricomycotina</taxon>
        <taxon>Agaricomycetes</taxon>
        <taxon>Agaricomycetidae</taxon>
        <taxon>Agaricales</taxon>
        <taxon>Marasmiineae</taxon>
        <taxon>Omphalotaceae</taxon>
        <taxon>Gymnopus</taxon>
    </lineage>
</organism>
<evidence type="ECO:0000256" key="6">
    <source>
        <dbReference type="ARBA" id="ARBA00023002"/>
    </source>
</evidence>
<protein>
    <recommendedName>
        <fullName evidence="16">Lytic polysaccharide monooxygenase</fullName>
    </recommendedName>
</protein>
<feature type="signal peptide" evidence="13">
    <location>
        <begin position="1"/>
        <end position="17"/>
    </location>
</feature>
<dbReference type="GO" id="GO:0004497">
    <property type="term" value="F:monooxygenase activity"/>
    <property type="evidence" value="ECO:0007669"/>
    <property type="project" value="UniProtKB-KW"/>
</dbReference>
<dbReference type="Proteomes" id="UP000799118">
    <property type="component" value="Unassembled WGS sequence"/>
</dbReference>
<dbReference type="Pfam" id="PF22810">
    <property type="entry name" value="LPMO_AA14"/>
    <property type="match status" value="1"/>
</dbReference>
<keyword evidence="4" id="KW-0479">Metal-binding</keyword>
<evidence type="ECO:0000256" key="8">
    <source>
        <dbReference type="ARBA" id="ARBA00023033"/>
    </source>
</evidence>
<evidence type="ECO:0000256" key="5">
    <source>
        <dbReference type="ARBA" id="ARBA00022729"/>
    </source>
</evidence>
<dbReference type="OrthoDB" id="2019572at2759"/>
<evidence type="ECO:0000256" key="3">
    <source>
        <dbReference type="ARBA" id="ARBA00022525"/>
    </source>
</evidence>
<evidence type="ECO:0000256" key="2">
    <source>
        <dbReference type="ARBA" id="ARBA00004613"/>
    </source>
</evidence>
<name>A0A6A4I7G7_9AGAR</name>
<evidence type="ECO:0000256" key="1">
    <source>
        <dbReference type="ARBA" id="ARBA00001973"/>
    </source>
</evidence>
<evidence type="ECO:0000256" key="11">
    <source>
        <dbReference type="ARBA" id="ARBA00046340"/>
    </source>
</evidence>
<evidence type="ECO:0000256" key="13">
    <source>
        <dbReference type="SAM" id="SignalP"/>
    </source>
</evidence>
<evidence type="ECO:0008006" key="16">
    <source>
        <dbReference type="Google" id="ProtNLM"/>
    </source>
</evidence>
<sequence length="327" mass="35233">MQLAIIVYLALAASVHAHLAAFTKGMYCLNGSTGNNLNSDDPNLPLYDLEFDQWWMHAFNGCDKRPPNPGDNLTLPAGGSVTLQLGSNQAFTDMSYGGKFMTAWPNGQSYPDNYNDASCITAPNLHTQNESMAAGTALAISYQSDITKVTPENLVVMSVAYNTPFKLLATYHIPAGLPACPKEGCICAWSWIPNGCGQSNMYLEAIRCTVTGETGSKPLGTPKPPVWCQNNSSACVKGPKQMLYWHQASGNNIVVDGYDLAGEPKSPGYNAKCGFANGAQNDIFESTTSVSKRSTDIATAESSSQKNVTTSKSAHRRRRRNFGADTF</sequence>
<dbReference type="InterPro" id="IPR054497">
    <property type="entry name" value="LPMO_AA14"/>
</dbReference>
<evidence type="ECO:0000256" key="10">
    <source>
        <dbReference type="ARBA" id="ARBA00023180"/>
    </source>
</evidence>